<keyword evidence="3" id="KW-1185">Reference proteome</keyword>
<reference evidence="2 3" key="1">
    <citation type="submission" date="2018-07" db="EMBL/GenBank/DDBJ databases">
        <title>Desertimonas flava gen. nov. sp. nov.</title>
        <authorList>
            <person name="Liu S."/>
        </authorList>
    </citation>
    <scope>NUCLEOTIDE SEQUENCE [LARGE SCALE GENOMIC DNA]</scope>
    <source>
        <strain evidence="2 3">16Sb5-5</strain>
    </source>
</reference>
<dbReference type="EMBL" id="QOUI01000002">
    <property type="protein sequence ID" value="RCK70875.1"/>
    <property type="molecule type" value="Genomic_DNA"/>
</dbReference>
<evidence type="ECO:0000313" key="2">
    <source>
        <dbReference type="EMBL" id="RCK70875.1"/>
    </source>
</evidence>
<accession>A0A367YY92</accession>
<evidence type="ECO:0000256" key="1">
    <source>
        <dbReference type="SAM" id="MobiDB-lite"/>
    </source>
</evidence>
<organism evidence="2 3">
    <name type="scientific">Desertihabitans brevis</name>
    <dbReference type="NCBI Taxonomy" id="2268447"/>
    <lineage>
        <taxon>Bacteria</taxon>
        <taxon>Bacillati</taxon>
        <taxon>Actinomycetota</taxon>
        <taxon>Actinomycetes</taxon>
        <taxon>Propionibacteriales</taxon>
        <taxon>Propionibacteriaceae</taxon>
        <taxon>Desertihabitans</taxon>
    </lineage>
</organism>
<dbReference type="AlphaFoldDB" id="A0A367YY92"/>
<name>A0A367YY92_9ACTN</name>
<protein>
    <recommendedName>
        <fullName evidence="4">Adhesin domain-containing protein</fullName>
    </recommendedName>
</protein>
<dbReference type="Proteomes" id="UP000252770">
    <property type="component" value="Unassembled WGS sequence"/>
</dbReference>
<proteinExistence type="predicted"/>
<feature type="compositionally biased region" description="Low complexity" evidence="1">
    <location>
        <begin position="58"/>
        <end position="67"/>
    </location>
</feature>
<feature type="region of interest" description="Disordered" evidence="1">
    <location>
        <begin position="25"/>
        <end position="90"/>
    </location>
</feature>
<evidence type="ECO:0008006" key="4">
    <source>
        <dbReference type="Google" id="ProtNLM"/>
    </source>
</evidence>
<evidence type="ECO:0000313" key="3">
    <source>
        <dbReference type="Proteomes" id="UP000252770"/>
    </source>
</evidence>
<sequence length="300" mass="31581">MGPILEDLAAGRLTPAEAARRIDALKAEPVDDVQNGRPQHATHASERVWPLDGEDTGTDPTDPRPTGAADEPARPREPEDLSVPDRGSVNGVDRVSVRTVGRRVRIIGDRKVSTAAVDGPNVVRRNGDVLEITSEGELGPSFDGFSVLRPPRSLDDVRSMGLGKELVVRVNPVLAVDAEVTAGSLTTERVPWLGRIRVTAGGARMSEVAEVNDALVQAGQATLTGALRTGRSRVKVESGSLTIELDDRSNVTIRSDAQLGKVSWSGGHTGAGDEVVMGQGNARLDIGVVMGHAAVRVGTP</sequence>
<comment type="caution">
    <text evidence="2">The sequence shown here is derived from an EMBL/GenBank/DDBJ whole genome shotgun (WGS) entry which is preliminary data.</text>
</comment>
<gene>
    <name evidence="2" type="ORF">DT076_04200</name>
</gene>